<dbReference type="GeneID" id="37141611"/>
<dbReference type="Proteomes" id="UP000248340">
    <property type="component" value="Unassembled WGS sequence"/>
</dbReference>
<dbReference type="OrthoDB" id="4392973at2759"/>
<evidence type="ECO:0000313" key="1">
    <source>
        <dbReference type="EMBL" id="PYH75439.1"/>
    </source>
</evidence>
<name>A0A319BV69_9EURO</name>
<reference evidence="1 2" key="1">
    <citation type="submission" date="2016-12" db="EMBL/GenBank/DDBJ databases">
        <title>The genomes of Aspergillus section Nigri reveals drivers in fungal speciation.</title>
        <authorList>
            <consortium name="DOE Joint Genome Institute"/>
            <person name="Vesth T.C."/>
            <person name="Nybo J."/>
            <person name="Theobald S."/>
            <person name="Brandl J."/>
            <person name="Frisvad J.C."/>
            <person name="Nielsen K.F."/>
            <person name="Lyhne E.K."/>
            <person name="Kogle M.E."/>
            <person name="Kuo A."/>
            <person name="Riley R."/>
            <person name="Clum A."/>
            <person name="Nolan M."/>
            <person name="Lipzen A."/>
            <person name="Salamov A."/>
            <person name="Henrissat B."/>
            <person name="Wiebenga A."/>
            <person name="De Vries R.P."/>
            <person name="Grigoriev I.V."/>
            <person name="Mortensen U.H."/>
            <person name="Andersen M.R."/>
            <person name="Baker S.E."/>
        </authorList>
    </citation>
    <scope>NUCLEOTIDE SEQUENCE [LARGE SCALE GENOMIC DNA]</scope>
    <source>
        <strain evidence="1 2">CBS 121591</strain>
    </source>
</reference>
<evidence type="ECO:0000313" key="2">
    <source>
        <dbReference type="Proteomes" id="UP000248340"/>
    </source>
</evidence>
<dbReference type="AlphaFoldDB" id="A0A319BV69"/>
<proteinExistence type="predicted"/>
<sequence>MASISSNDMNNTRTFLHYDIFAIICRELVRQRDCETWHHCIEAGGSLAIAALESAGLDDFQDIIFKVQKPSQETALKLFNVLYERHKRGNDDKPLEFEFCKTASKWLTLSVKCEFRQLIERIVLIPGIEEFSFLGAIANAAVVEWDDLFQEWLERENNLMRNNLQRYQFAFSLALILLYKSPLKPYFSKIILNEIRANPAVSRCPRATTIKAIIRRIQETTDNGKIASVSDRTALTVNLKAGHVQLLRKTKCLLESYDRHFGAYFSLY</sequence>
<accession>A0A319BV69</accession>
<keyword evidence="2" id="KW-1185">Reference proteome</keyword>
<protein>
    <submittedName>
        <fullName evidence="1">Uncharacterized protein</fullName>
    </submittedName>
</protein>
<dbReference type="VEuPathDB" id="FungiDB:BO82DRAFT_396848"/>
<dbReference type="EMBL" id="KZ821797">
    <property type="protein sequence ID" value="PYH75439.1"/>
    <property type="molecule type" value="Genomic_DNA"/>
</dbReference>
<organism evidence="1 2">
    <name type="scientific">Aspergillus uvarum CBS 121591</name>
    <dbReference type="NCBI Taxonomy" id="1448315"/>
    <lineage>
        <taxon>Eukaryota</taxon>
        <taxon>Fungi</taxon>
        <taxon>Dikarya</taxon>
        <taxon>Ascomycota</taxon>
        <taxon>Pezizomycotina</taxon>
        <taxon>Eurotiomycetes</taxon>
        <taxon>Eurotiomycetidae</taxon>
        <taxon>Eurotiales</taxon>
        <taxon>Aspergillaceae</taxon>
        <taxon>Aspergillus</taxon>
        <taxon>Aspergillus subgen. Circumdati</taxon>
    </lineage>
</organism>
<gene>
    <name evidence="1" type="ORF">BO82DRAFT_396848</name>
</gene>
<dbReference type="RefSeq" id="XP_025485639.1">
    <property type="nucleotide sequence ID" value="XM_025638869.1"/>
</dbReference>